<dbReference type="Gene3D" id="1.25.40.420">
    <property type="match status" value="1"/>
</dbReference>
<organism evidence="4">
    <name type="scientific">Mesocestoides corti</name>
    <name type="common">Flatworm</name>
    <dbReference type="NCBI Taxonomy" id="53468"/>
    <lineage>
        <taxon>Eukaryota</taxon>
        <taxon>Metazoa</taxon>
        <taxon>Spiralia</taxon>
        <taxon>Lophotrochozoa</taxon>
        <taxon>Platyhelminthes</taxon>
        <taxon>Cestoda</taxon>
        <taxon>Eucestoda</taxon>
        <taxon>Cyclophyllidea</taxon>
        <taxon>Mesocestoididae</taxon>
        <taxon>Mesocestoides</taxon>
    </lineage>
</organism>
<dbReference type="Gene3D" id="2.120.10.80">
    <property type="entry name" value="Kelch-type beta propeller"/>
    <property type="match status" value="1"/>
</dbReference>
<name>A0A5K3FSA7_MESCO</name>
<evidence type="ECO:0000256" key="2">
    <source>
        <dbReference type="ARBA" id="ARBA00022737"/>
    </source>
</evidence>
<evidence type="ECO:0000256" key="1">
    <source>
        <dbReference type="ARBA" id="ARBA00022441"/>
    </source>
</evidence>
<proteinExistence type="predicted"/>
<dbReference type="PANTHER" id="PTHR45632">
    <property type="entry name" value="LD33804P"/>
    <property type="match status" value="1"/>
</dbReference>
<dbReference type="SUPFAM" id="SSF117281">
    <property type="entry name" value="Kelch motif"/>
    <property type="match status" value="1"/>
</dbReference>
<dbReference type="InterPro" id="IPR006652">
    <property type="entry name" value="Kelch_1"/>
</dbReference>
<dbReference type="PROSITE" id="PS50097">
    <property type="entry name" value="BTB"/>
    <property type="match status" value="1"/>
</dbReference>
<dbReference type="AlphaFoldDB" id="A0A5K3FSA7"/>
<evidence type="ECO:0000259" key="3">
    <source>
        <dbReference type="PROSITE" id="PS50097"/>
    </source>
</evidence>
<dbReference type="SMART" id="SM00612">
    <property type="entry name" value="Kelch"/>
    <property type="match status" value="2"/>
</dbReference>
<dbReference type="Pfam" id="PF00651">
    <property type="entry name" value="BTB"/>
    <property type="match status" value="1"/>
</dbReference>
<dbReference type="SUPFAM" id="SSF54695">
    <property type="entry name" value="POZ domain"/>
    <property type="match status" value="1"/>
</dbReference>
<dbReference type="InterPro" id="IPR000210">
    <property type="entry name" value="BTB/POZ_dom"/>
</dbReference>
<keyword evidence="1" id="KW-0880">Kelch repeat</keyword>
<keyword evidence="2" id="KW-0677">Repeat</keyword>
<dbReference type="PANTHER" id="PTHR45632:SF3">
    <property type="entry name" value="KELCH-LIKE PROTEIN 32"/>
    <property type="match status" value="1"/>
</dbReference>
<evidence type="ECO:0000313" key="4">
    <source>
        <dbReference type="WBParaSite" id="MCU_010977-RB"/>
    </source>
</evidence>
<dbReference type="WBParaSite" id="MCU_010977-RB">
    <property type="protein sequence ID" value="MCU_010977-RB"/>
    <property type="gene ID" value="MCU_010977"/>
</dbReference>
<protein>
    <submittedName>
        <fullName evidence="4">BACK domain-containing protein</fullName>
    </submittedName>
</protein>
<dbReference type="Gene3D" id="3.30.710.10">
    <property type="entry name" value="Potassium Channel Kv1.1, Chain A"/>
    <property type="match status" value="1"/>
</dbReference>
<sequence length="575" mass="64752">MSNSVCAVIYSDRPKPLVPWERLNRLRILGKYFDLKITTLEGHKLAAHRAVFFTRFPHIEDALTQHEPAILQWRRYTTSIVKAVIIYAYTGSITISMNNVGQLFLLATNLGCSRLVSWCIDFLESRLQLNNVELFWKIANVTTNEDLADVCVAVIADHFATLARRTKFIRACEPEYLATILRDERLDDVPEKLKLDLLLAWLVTGSQKKNPALQASFFENLISIIDLKQIPKTFMEGLLKNNTAKLSEECRNQLSNAWDTAMRPISPVDSTTSSHLEIGSFASVRIDDNRNLVVTMFSGLNPYRKINFSNNLLYLSKYVAFDGSIYFIGGRRKQNTTVSSVVRVDLTNNHASEVHDMRTPRFGHCVAANDQRILVFGGIGKKDKCLSSCEKYNPLKNKWSSLPDMPEAKAKCAAVCISSVGVIVVGGGKVKKACYRNAYQQTAHLLIFSPEKHGKRYWLRLAPMLTGRCEPAVAFFNSRVIVAGGNRGDQINVESLCLRLDDGVRCQWTQLRGLKTGNKPNRSLAVFDDRLLLADGNDRLLELLPSNQTGNCPLKDFVWKPLGKIEKYSTILTLQ</sequence>
<dbReference type="InterPro" id="IPR011705">
    <property type="entry name" value="BACK"/>
</dbReference>
<dbReference type="InterPro" id="IPR015915">
    <property type="entry name" value="Kelch-typ_b-propeller"/>
</dbReference>
<dbReference type="InterPro" id="IPR011333">
    <property type="entry name" value="SKP1/BTB/POZ_sf"/>
</dbReference>
<dbReference type="Pfam" id="PF24681">
    <property type="entry name" value="Kelch_KLHDC2_KLHL20_DRC7"/>
    <property type="match status" value="1"/>
</dbReference>
<dbReference type="Pfam" id="PF07707">
    <property type="entry name" value="BACK"/>
    <property type="match status" value="1"/>
</dbReference>
<feature type="domain" description="BTB" evidence="3">
    <location>
        <begin position="33"/>
        <end position="97"/>
    </location>
</feature>
<reference evidence="4" key="1">
    <citation type="submission" date="2019-11" db="UniProtKB">
        <authorList>
            <consortium name="WormBaseParasite"/>
        </authorList>
    </citation>
    <scope>IDENTIFICATION</scope>
</reference>
<accession>A0A5K3FSA7</accession>